<feature type="non-terminal residue" evidence="1">
    <location>
        <position position="1"/>
    </location>
</feature>
<protein>
    <submittedName>
        <fullName evidence="1">868_t:CDS:1</fullName>
    </submittedName>
</protein>
<evidence type="ECO:0000313" key="2">
    <source>
        <dbReference type="Proteomes" id="UP000789860"/>
    </source>
</evidence>
<sequence>FSAGFVGSGVIFMKVFSAGAFGLIAANAFNLSTRITWSWNFIKNYFLKNRNYSQNELKELRRMLSLSNLLPRSLVLISFFLSWVITFWSNEYIGWATMDAKLKHAGVGCFCAIIVASITYQQERIFIQDVTSLIRGDSQSKKLD</sequence>
<organism evidence="1 2">
    <name type="scientific">Scutellospora calospora</name>
    <dbReference type="NCBI Taxonomy" id="85575"/>
    <lineage>
        <taxon>Eukaryota</taxon>
        <taxon>Fungi</taxon>
        <taxon>Fungi incertae sedis</taxon>
        <taxon>Mucoromycota</taxon>
        <taxon>Glomeromycotina</taxon>
        <taxon>Glomeromycetes</taxon>
        <taxon>Diversisporales</taxon>
        <taxon>Gigasporaceae</taxon>
        <taxon>Scutellospora</taxon>
    </lineage>
</organism>
<evidence type="ECO:0000313" key="1">
    <source>
        <dbReference type="EMBL" id="CAG8609141.1"/>
    </source>
</evidence>
<proteinExistence type="predicted"/>
<accession>A0ACA9MRH5</accession>
<dbReference type="Proteomes" id="UP000789860">
    <property type="component" value="Unassembled WGS sequence"/>
</dbReference>
<comment type="caution">
    <text evidence="1">The sequence shown here is derived from an EMBL/GenBank/DDBJ whole genome shotgun (WGS) entry which is preliminary data.</text>
</comment>
<dbReference type="EMBL" id="CAJVPM010015649">
    <property type="protein sequence ID" value="CAG8609141.1"/>
    <property type="molecule type" value="Genomic_DNA"/>
</dbReference>
<name>A0ACA9MRH5_9GLOM</name>
<gene>
    <name evidence="1" type="ORF">SCALOS_LOCUS7217</name>
</gene>
<reference evidence="1" key="1">
    <citation type="submission" date="2021-06" db="EMBL/GenBank/DDBJ databases">
        <authorList>
            <person name="Kallberg Y."/>
            <person name="Tangrot J."/>
            <person name="Rosling A."/>
        </authorList>
    </citation>
    <scope>NUCLEOTIDE SEQUENCE</scope>
    <source>
        <strain evidence="1">AU212A</strain>
    </source>
</reference>
<keyword evidence="2" id="KW-1185">Reference proteome</keyword>